<name>A0A915IAH4_ROMCU</name>
<dbReference type="Gene3D" id="3.90.70.10">
    <property type="entry name" value="Cysteine proteinases"/>
    <property type="match status" value="1"/>
</dbReference>
<dbReference type="GO" id="GO:0006508">
    <property type="term" value="P:proteolysis"/>
    <property type="evidence" value="ECO:0007669"/>
    <property type="project" value="UniProtKB-KW"/>
</dbReference>
<keyword evidence="3 6" id="KW-0378">Hydrolase</keyword>
<feature type="active site" evidence="5 6">
    <location>
        <position position="612"/>
    </location>
</feature>
<feature type="compositionally biased region" description="Acidic residues" evidence="7">
    <location>
        <begin position="27"/>
        <end position="47"/>
    </location>
</feature>
<keyword evidence="2 6" id="KW-0645">Protease</keyword>
<evidence type="ECO:0000256" key="7">
    <source>
        <dbReference type="SAM" id="MobiDB-lite"/>
    </source>
</evidence>
<keyword evidence="9" id="KW-1185">Reference proteome</keyword>
<dbReference type="PRINTS" id="PR00704">
    <property type="entry name" value="CALPAIN"/>
</dbReference>
<dbReference type="InterPro" id="IPR036213">
    <property type="entry name" value="Calpain_III_sf"/>
</dbReference>
<dbReference type="InterPro" id="IPR033883">
    <property type="entry name" value="C2_III"/>
</dbReference>
<feature type="region of interest" description="Disordered" evidence="7">
    <location>
        <begin position="332"/>
        <end position="364"/>
    </location>
</feature>
<dbReference type="InterPro" id="IPR000169">
    <property type="entry name" value="Pept_cys_AS"/>
</dbReference>
<evidence type="ECO:0000256" key="5">
    <source>
        <dbReference type="PIRSR" id="PIRSR622684-1"/>
    </source>
</evidence>
<reference evidence="10" key="1">
    <citation type="submission" date="2022-11" db="UniProtKB">
        <authorList>
            <consortium name="WormBaseParasite"/>
        </authorList>
    </citation>
    <scope>IDENTIFICATION</scope>
</reference>
<dbReference type="WBParaSite" id="nRc.2.0.1.t10773-RA">
    <property type="protein sequence ID" value="nRc.2.0.1.t10773-RA"/>
    <property type="gene ID" value="nRc.2.0.1.g10773"/>
</dbReference>
<dbReference type="AlphaFoldDB" id="A0A915IAH4"/>
<evidence type="ECO:0000256" key="1">
    <source>
        <dbReference type="ARBA" id="ARBA00007623"/>
    </source>
</evidence>
<dbReference type="GO" id="GO:0005737">
    <property type="term" value="C:cytoplasm"/>
    <property type="evidence" value="ECO:0007669"/>
    <property type="project" value="TreeGrafter"/>
</dbReference>
<feature type="region of interest" description="Disordered" evidence="7">
    <location>
        <begin position="1"/>
        <end position="47"/>
    </location>
</feature>
<feature type="active site" evidence="5 6">
    <location>
        <position position="432"/>
    </location>
</feature>
<comment type="similarity">
    <text evidence="1">Belongs to the peptidase C2 family.</text>
</comment>
<sequence length="824" mass="88692">MYAYRDPYQEEEDDYGRGDNRRGGGDPYEEGGGDDQESYDVEGGDIEEPFTQFNLHQDEFSGLIGNLAQDFLKSRLAGGGPQDEEEGLGRSSDAVSHFLGGGGGKGGKDFGDILGKIAGQVIAGGGGGGGGRSGQGGGGIAGDFLGNFLSNISGGGRGGGSGGRTDVSGGGGGGGAGGVDYVGLISNLIGGGGRKRDDDQPAQAGGGAGKTNVKGMVDDIMKGQLGNIIGGLIAGSGGKANRGTAGGDAGGGNIAAQNLKGGLIEAFSNLIGMGAHKFFGIDPQTGKILGAVAGNILFNLGGKDNSLGDIGKAVLDNILSGKFKRKIEPYKPVEPKYPAEPEPYRPVPRPSPRPPVEPTTETDFHRIRDACLQDKTLYEDPDFPASDSSLYFSQRPEYRVQWLRPGEICREPQLFIEGHTRFDVIQGKLGDCWLLAATACLTLRDELFYRVCPPDQSFTDNYAGVFHFQFWRYGKWVDVVIDDRLPCSNGELLYMHSEQNTEFWSALLEKAYAKLYGSYEALKGGTTSEALEDFTGGLTEFVDLKEPPTNLLQMLFTSFERGSLLACSIEADPRTFEARLPNGLVKGHAYSITGMKMVNGPRGKVALLRIRNPWGNAQEWNGAWSDDSYEWRSISDQEKEGMGLKFAHDGESWMSFDDFNRNFEKIEICHLGPEVMDEIECMTGAEVKTASWISCTKTFGRNPQILMSLSSADRSDNDGLCTVIVGLLQKNRREMKSKGLDMLPIGFAVYESPGGGRLSTDFFASHKAVARSPVFINLREICGRFRLPPGQYVVVPSTYEPDCPGDFMLRLFGQSESGLDSHLL</sequence>
<dbReference type="PANTHER" id="PTHR10183:SF419">
    <property type="entry name" value="CALPAIN CLP-1"/>
    <property type="match status" value="1"/>
</dbReference>
<feature type="compositionally biased region" description="Pro residues" evidence="7">
    <location>
        <begin position="344"/>
        <end position="357"/>
    </location>
</feature>
<feature type="compositionally biased region" description="Basic and acidic residues" evidence="7">
    <location>
        <begin position="332"/>
        <end position="343"/>
    </location>
</feature>
<dbReference type="InterPro" id="IPR022683">
    <property type="entry name" value="Calpain_III"/>
</dbReference>
<dbReference type="InterPro" id="IPR038765">
    <property type="entry name" value="Papain-like_cys_pep_sf"/>
</dbReference>
<evidence type="ECO:0000313" key="10">
    <source>
        <dbReference type="WBParaSite" id="nRc.2.0.1.t10773-RA"/>
    </source>
</evidence>
<dbReference type="GO" id="GO:0004198">
    <property type="term" value="F:calcium-dependent cysteine-type endopeptidase activity"/>
    <property type="evidence" value="ECO:0007669"/>
    <property type="project" value="InterPro"/>
</dbReference>
<dbReference type="PANTHER" id="PTHR10183">
    <property type="entry name" value="CALPAIN"/>
    <property type="match status" value="1"/>
</dbReference>
<dbReference type="InterPro" id="IPR001300">
    <property type="entry name" value="Peptidase_C2_calpain_cat"/>
</dbReference>
<feature type="active site" evidence="5 6">
    <location>
        <position position="588"/>
    </location>
</feature>
<evidence type="ECO:0000259" key="8">
    <source>
        <dbReference type="PROSITE" id="PS50203"/>
    </source>
</evidence>
<dbReference type="InterPro" id="IPR022684">
    <property type="entry name" value="Calpain_cysteine_protease"/>
</dbReference>
<proteinExistence type="inferred from homology"/>
<dbReference type="Pfam" id="PF01067">
    <property type="entry name" value="Calpain_III"/>
    <property type="match status" value="1"/>
</dbReference>
<dbReference type="SMART" id="SM00720">
    <property type="entry name" value="calpain_III"/>
    <property type="match status" value="1"/>
</dbReference>
<evidence type="ECO:0000256" key="2">
    <source>
        <dbReference type="ARBA" id="ARBA00022670"/>
    </source>
</evidence>
<evidence type="ECO:0000256" key="4">
    <source>
        <dbReference type="ARBA" id="ARBA00022807"/>
    </source>
</evidence>
<organism evidence="9 10">
    <name type="scientific">Romanomermis culicivorax</name>
    <name type="common">Nematode worm</name>
    <dbReference type="NCBI Taxonomy" id="13658"/>
    <lineage>
        <taxon>Eukaryota</taxon>
        <taxon>Metazoa</taxon>
        <taxon>Ecdysozoa</taxon>
        <taxon>Nematoda</taxon>
        <taxon>Enoplea</taxon>
        <taxon>Dorylaimia</taxon>
        <taxon>Mermithida</taxon>
        <taxon>Mermithoidea</taxon>
        <taxon>Mermithidae</taxon>
        <taxon>Romanomermis</taxon>
    </lineage>
</organism>
<dbReference type="Proteomes" id="UP000887565">
    <property type="component" value="Unplaced"/>
</dbReference>
<keyword evidence="4 6" id="KW-0788">Thiol protease</keyword>
<dbReference type="SMART" id="SM00230">
    <property type="entry name" value="CysPc"/>
    <property type="match status" value="1"/>
</dbReference>
<dbReference type="PROSITE" id="PS00139">
    <property type="entry name" value="THIOL_PROTEASE_CYS"/>
    <property type="match status" value="1"/>
</dbReference>
<dbReference type="InterPro" id="IPR022682">
    <property type="entry name" value="Calpain_domain_III"/>
</dbReference>
<protein>
    <submittedName>
        <fullName evidence="10">Calpain catalytic domain-containing protein</fullName>
    </submittedName>
</protein>
<dbReference type="Gene3D" id="2.60.120.380">
    <property type="match status" value="1"/>
</dbReference>
<dbReference type="OMA" id="TASWISC"/>
<dbReference type="CDD" id="cd00044">
    <property type="entry name" value="CysPc"/>
    <property type="match status" value="1"/>
</dbReference>
<dbReference type="CDD" id="cd00214">
    <property type="entry name" value="Calpain_III"/>
    <property type="match status" value="1"/>
</dbReference>
<dbReference type="SUPFAM" id="SSF49758">
    <property type="entry name" value="Calpain large subunit, middle domain (domain III)"/>
    <property type="match status" value="1"/>
</dbReference>
<feature type="region of interest" description="Disordered" evidence="7">
    <location>
        <begin position="75"/>
        <end position="95"/>
    </location>
</feature>
<evidence type="ECO:0000313" key="9">
    <source>
        <dbReference type="Proteomes" id="UP000887565"/>
    </source>
</evidence>
<dbReference type="SUPFAM" id="SSF54001">
    <property type="entry name" value="Cysteine proteinases"/>
    <property type="match status" value="1"/>
</dbReference>
<dbReference type="FunFam" id="3.90.70.10:FF:000001">
    <property type="entry name" value="Calpain-1 catalytic subunit"/>
    <property type="match status" value="1"/>
</dbReference>
<evidence type="ECO:0000256" key="6">
    <source>
        <dbReference type="PROSITE-ProRule" id="PRU00239"/>
    </source>
</evidence>
<feature type="domain" description="Calpain catalytic" evidence="8">
    <location>
        <begin position="377"/>
        <end position="672"/>
    </location>
</feature>
<evidence type="ECO:0000256" key="3">
    <source>
        <dbReference type="ARBA" id="ARBA00022801"/>
    </source>
</evidence>
<accession>A0A915IAH4</accession>
<dbReference type="Pfam" id="PF00648">
    <property type="entry name" value="Peptidase_C2"/>
    <property type="match status" value="1"/>
</dbReference>
<dbReference type="PROSITE" id="PS50203">
    <property type="entry name" value="CALPAIN_CAT"/>
    <property type="match status" value="1"/>
</dbReference>
<feature type="compositionally biased region" description="Basic and acidic residues" evidence="7">
    <location>
        <begin position="15"/>
        <end position="24"/>
    </location>
</feature>